<dbReference type="EMBL" id="KZ288200">
    <property type="protein sequence ID" value="PBC33595.1"/>
    <property type="molecule type" value="Genomic_DNA"/>
</dbReference>
<keyword evidence="2" id="KW-0732">Signal</keyword>
<dbReference type="GO" id="GO:0016020">
    <property type="term" value="C:membrane"/>
    <property type="evidence" value="ECO:0007669"/>
    <property type="project" value="TreeGrafter"/>
</dbReference>
<dbReference type="OrthoDB" id="6620280at2759"/>
<name>A0A2A3EPA6_APICC</name>
<accession>A0A2A3EPA6</accession>
<protein>
    <recommendedName>
        <fullName evidence="5">Osiris</fullName>
    </recommendedName>
</protein>
<reference evidence="3 4" key="1">
    <citation type="submission" date="2014-07" db="EMBL/GenBank/DDBJ databases">
        <title>Genomic and transcriptomic analysis on Apis cerana provide comprehensive insights into honey bee biology.</title>
        <authorList>
            <person name="Diao Q."/>
            <person name="Sun L."/>
            <person name="Zheng H."/>
            <person name="Zheng H."/>
            <person name="Xu S."/>
            <person name="Wang S."/>
            <person name="Zeng Z."/>
            <person name="Hu F."/>
            <person name="Su S."/>
            <person name="Wu J."/>
        </authorList>
    </citation>
    <scope>NUCLEOTIDE SEQUENCE [LARGE SCALE GENOMIC DNA]</scope>
    <source>
        <tissue evidence="3">Pupae without intestine</tissue>
    </source>
</reference>
<feature type="signal peptide" evidence="2">
    <location>
        <begin position="1"/>
        <end position="21"/>
    </location>
</feature>
<dbReference type="InterPro" id="IPR012464">
    <property type="entry name" value="DUF1676"/>
</dbReference>
<evidence type="ECO:0000256" key="1">
    <source>
        <dbReference type="SAM" id="Phobius"/>
    </source>
</evidence>
<keyword evidence="1" id="KW-1133">Transmembrane helix</keyword>
<sequence>MVRRLAHCSVHLALLLAVASARSAETNPTTNSIDGEAGRSTGSGNVFGDLRQMYQIYKECADEDLSSCLKVRLLSVMDRVSRSVQLNVADGVTFVQDDPISANVAEEPPKSLQEIEASLPRSLEDKEDALNTMILDKVVKFFQSHTLKLKLPNVEELQRSLVEEGRKKKKNMSGLLAIPLLIGGTLVPLALGALALLAGKALIVSKLALVLASIIGLKKLVSGGGDHGHEVVQVAGGHGSSGWARSSHDLAYSAYKPSST</sequence>
<dbReference type="Proteomes" id="UP000242457">
    <property type="component" value="Unassembled WGS sequence"/>
</dbReference>
<proteinExistence type="predicted"/>
<feature type="transmembrane region" description="Helical" evidence="1">
    <location>
        <begin position="176"/>
        <end position="197"/>
    </location>
</feature>
<gene>
    <name evidence="3" type="ORF">APICC_09811</name>
</gene>
<evidence type="ECO:0000256" key="2">
    <source>
        <dbReference type="SAM" id="SignalP"/>
    </source>
</evidence>
<dbReference type="AlphaFoldDB" id="A0A2A3EPA6"/>
<dbReference type="Pfam" id="PF07898">
    <property type="entry name" value="DUF1676"/>
    <property type="match status" value="1"/>
</dbReference>
<organism evidence="3 4">
    <name type="scientific">Apis cerana cerana</name>
    <name type="common">Oriental honeybee</name>
    <dbReference type="NCBI Taxonomy" id="94128"/>
    <lineage>
        <taxon>Eukaryota</taxon>
        <taxon>Metazoa</taxon>
        <taxon>Ecdysozoa</taxon>
        <taxon>Arthropoda</taxon>
        <taxon>Hexapoda</taxon>
        <taxon>Insecta</taxon>
        <taxon>Pterygota</taxon>
        <taxon>Neoptera</taxon>
        <taxon>Endopterygota</taxon>
        <taxon>Hymenoptera</taxon>
        <taxon>Apocrita</taxon>
        <taxon>Aculeata</taxon>
        <taxon>Apoidea</taxon>
        <taxon>Anthophila</taxon>
        <taxon>Apidae</taxon>
        <taxon>Apis</taxon>
    </lineage>
</organism>
<evidence type="ECO:0008006" key="5">
    <source>
        <dbReference type="Google" id="ProtNLM"/>
    </source>
</evidence>
<feature type="chain" id="PRO_5013399468" description="Osiris" evidence="2">
    <location>
        <begin position="22"/>
        <end position="260"/>
    </location>
</feature>
<keyword evidence="1" id="KW-0812">Transmembrane</keyword>
<evidence type="ECO:0000313" key="4">
    <source>
        <dbReference type="Proteomes" id="UP000242457"/>
    </source>
</evidence>
<dbReference type="PANTHER" id="PTHR21879">
    <property type="entry name" value="FI03362P-RELATED-RELATED"/>
    <property type="match status" value="1"/>
</dbReference>
<evidence type="ECO:0000313" key="3">
    <source>
        <dbReference type="EMBL" id="PBC33595.1"/>
    </source>
</evidence>
<keyword evidence="1" id="KW-0472">Membrane</keyword>
<keyword evidence="4" id="KW-1185">Reference proteome</keyword>
<dbReference type="PANTHER" id="PTHR21879:SF14">
    <property type="entry name" value="OSIRIS 8"/>
    <property type="match status" value="1"/>
</dbReference>